<organism evidence="1">
    <name type="scientific">Cacopsylla melanoneura</name>
    <dbReference type="NCBI Taxonomy" id="428564"/>
    <lineage>
        <taxon>Eukaryota</taxon>
        <taxon>Metazoa</taxon>
        <taxon>Ecdysozoa</taxon>
        <taxon>Arthropoda</taxon>
        <taxon>Hexapoda</taxon>
        <taxon>Insecta</taxon>
        <taxon>Pterygota</taxon>
        <taxon>Neoptera</taxon>
        <taxon>Paraneoptera</taxon>
        <taxon>Hemiptera</taxon>
        <taxon>Sternorrhyncha</taxon>
        <taxon>Psylloidea</taxon>
        <taxon>Psyllidae</taxon>
        <taxon>Psyllinae</taxon>
        <taxon>Cacopsylla</taxon>
    </lineage>
</organism>
<sequence length="111" mass="12493">MAGIEGDCALYPGNARTRSILNLLTLHCNRAQYSATYYECFRFAQISNLRQLLTLHCIEHSPLLLCASDLTYWDRVHKALMFGRLTLDSGWSPVVDTPDSSHGNDIEGTFI</sequence>
<dbReference type="AlphaFoldDB" id="A0A8D8XPB5"/>
<protein>
    <submittedName>
        <fullName evidence="1">Uncharacterized protein</fullName>
    </submittedName>
</protein>
<accession>A0A8D8XPB5</accession>
<proteinExistence type="predicted"/>
<name>A0A8D8XPB5_9HEMI</name>
<dbReference type="EMBL" id="HBUF01340402">
    <property type="protein sequence ID" value="CAG6702289.1"/>
    <property type="molecule type" value="Transcribed_RNA"/>
</dbReference>
<reference evidence="1" key="1">
    <citation type="submission" date="2021-05" db="EMBL/GenBank/DDBJ databases">
        <authorList>
            <person name="Alioto T."/>
            <person name="Alioto T."/>
            <person name="Gomez Garrido J."/>
        </authorList>
    </citation>
    <scope>NUCLEOTIDE SEQUENCE</scope>
</reference>
<evidence type="ECO:0000313" key="1">
    <source>
        <dbReference type="EMBL" id="CAG6702289.1"/>
    </source>
</evidence>